<protein>
    <recommendedName>
        <fullName evidence="4">DUF998 domain-containing protein</fullName>
    </recommendedName>
</protein>
<gene>
    <name evidence="2" type="ORF">BJ998_008820</name>
</gene>
<accession>A0A7W9NMI3</accession>
<dbReference type="Proteomes" id="UP000585638">
    <property type="component" value="Unassembled WGS sequence"/>
</dbReference>
<keyword evidence="1" id="KW-0812">Transmembrane</keyword>
<evidence type="ECO:0000313" key="2">
    <source>
        <dbReference type="EMBL" id="MBB5897561.1"/>
    </source>
</evidence>
<keyword evidence="1" id="KW-1133">Transmembrane helix</keyword>
<keyword evidence="3" id="KW-1185">Reference proteome</keyword>
<feature type="transmembrane region" description="Helical" evidence="1">
    <location>
        <begin position="155"/>
        <end position="176"/>
    </location>
</feature>
<dbReference type="EMBL" id="JACHIR010000003">
    <property type="protein sequence ID" value="MBB5897561.1"/>
    <property type="molecule type" value="Genomic_DNA"/>
</dbReference>
<evidence type="ECO:0008006" key="4">
    <source>
        <dbReference type="Google" id="ProtNLM"/>
    </source>
</evidence>
<feature type="transmembrane region" description="Helical" evidence="1">
    <location>
        <begin position="21"/>
        <end position="41"/>
    </location>
</feature>
<sequence length="224" mass="23776">MSPTARSPEDTLVHSYLYLRRAIGIIGTALPAVLIIGKLIVEGGGLQDSISAYFYTDMRGVFVGSMCAVGAFLLSYRGYDVIDDVAGNLAGIAAIGVGLFPTAPENPSSTAALIGVLHLVFASIFFLTIAFFAIFLFRRSSEMGPTERKLQRNRLYLTCGVVIIGCLLAIAAVHQFFNAATAAVHPELWLESIAVMAFGIAWLTKGEAILGDVFPTPAAAVTEA</sequence>
<dbReference type="RefSeq" id="WP_184870025.1">
    <property type="nucleotide sequence ID" value="NZ_BAAAWY010000079.1"/>
</dbReference>
<dbReference type="AlphaFoldDB" id="A0A7W9NMI3"/>
<feature type="transmembrane region" description="Helical" evidence="1">
    <location>
        <begin position="53"/>
        <end position="74"/>
    </location>
</feature>
<feature type="transmembrane region" description="Helical" evidence="1">
    <location>
        <begin position="81"/>
        <end position="100"/>
    </location>
</feature>
<evidence type="ECO:0000313" key="3">
    <source>
        <dbReference type="Proteomes" id="UP000585638"/>
    </source>
</evidence>
<evidence type="ECO:0000256" key="1">
    <source>
        <dbReference type="SAM" id="Phobius"/>
    </source>
</evidence>
<organism evidence="2 3">
    <name type="scientific">Kutzneria kofuensis</name>
    <dbReference type="NCBI Taxonomy" id="103725"/>
    <lineage>
        <taxon>Bacteria</taxon>
        <taxon>Bacillati</taxon>
        <taxon>Actinomycetota</taxon>
        <taxon>Actinomycetes</taxon>
        <taxon>Pseudonocardiales</taxon>
        <taxon>Pseudonocardiaceae</taxon>
        <taxon>Kutzneria</taxon>
    </lineage>
</organism>
<feature type="transmembrane region" description="Helical" evidence="1">
    <location>
        <begin position="112"/>
        <end position="135"/>
    </location>
</feature>
<name>A0A7W9NMI3_9PSEU</name>
<reference evidence="2 3" key="1">
    <citation type="submission" date="2020-08" db="EMBL/GenBank/DDBJ databases">
        <title>Sequencing the genomes of 1000 actinobacteria strains.</title>
        <authorList>
            <person name="Klenk H.-P."/>
        </authorList>
    </citation>
    <scope>NUCLEOTIDE SEQUENCE [LARGE SCALE GENOMIC DNA]</scope>
    <source>
        <strain evidence="2 3">DSM 43851</strain>
    </source>
</reference>
<proteinExistence type="predicted"/>
<comment type="caution">
    <text evidence="2">The sequence shown here is derived from an EMBL/GenBank/DDBJ whole genome shotgun (WGS) entry which is preliminary data.</text>
</comment>
<keyword evidence="1" id="KW-0472">Membrane</keyword>